<dbReference type="GeneID" id="105269330"/>
<sequence>MIRVNQGPFRTGALITPNIILGSHRNRVNKITRIQVVFRESNGDDWLSPVAGYYLYESQLILKLQLAISVSISPITISHPIPVSNVSGIFVGANQETGMMYQVPVRVHNPHWCKATGFLLESWETCFGEDGNLSPVLSSTHLGGVIIYNNTLLGIRTKRSHSSREQAPHSVVILFEMGSWMIPLQSLEGINKL</sequence>
<proteinExistence type="predicted"/>
<reference evidence="2" key="1">
    <citation type="submission" date="2025-08" db="UniProtKB">
        <authorList>
            <consortium name="RefSeq"/>
        </authorList>
    </citation>
    <scope>IDENTIFICATION</scope>
    <source>
        <strain evidence="2">USDA-PBARC FA_bdor</strain>
        <tissue evidence="2">Whole organism</tissue>
    </source>
</reference>
<dbReference type="KEGG" id="fas:105269330"/>
<organism evidence="1 2">
    <name type="scientific">Fopius arisanus</name>
    <dbReference type="NCBI Taxonomy" id="64838"/>
    <lineage>
        <taxon>Eukaryota</taxon>
        <taxon>Metazoa</taxon>
        <taxon>Ecdysozoa</taxon>
        <taxon>Arthropoda</taxon>
        <taxon>Hexapoda</taxon>
        <taxon>Insecta</taxon>
        <taxon>Pterygota</taxon>
        <taxon>Neoptera</taxon>
        <taxon>Endopterygota</taxon>
        <taxon>Hymenoptera</taxon>
        <taxon>Apocrita</taxon>
        <taxon>Ichneumonoidea</taxon>
        <taxon>Braconidae</taxon>
        <taxon>Opiinae</taxon>
        <taxon>Fopius</taxon>
    </lineage>
</organism>
<dbReference type="RefSeq" id="XP_011307778.1">
    <property type="nucleotide sequence ID" value="XM_011309476.1"/>
</dbReference>
<evidence type="ECO:0000313" key="1">
    <source>
        <dbReference type="Proteomes" id="UP000694866"/>
    </source>
</evidence>
<dbReference type="AlphaFoldDB" id="A0A9R1U526"/>
<dbReference type="Proteomes" id="UP000694866">
    <property type="component" value="Unplaced"/>
</dbReference>
<evidence type="ECO:0000313" key="2">
    <source>
        <dbReference type="RefSeq" id="XP_011307778.1"/>
    </source>
</evidence>
<keyword evidence="1" id="KW-1185">Reference proteome</keyword>
<protein>
    <submittedName>
        <fullName evidence="2">Uncharacterized protein</fullName>
    </submittedName>
</protein>
<name>A0A9R1U526_9HYME</name>
<accession>A0A9R1U526</accession>
<gene>
    <name evidence="2" type="primary">LOC105269330</name>
</gene>